<gene>
    <name evidence="2" type="ORF">LYPA_23C020651</name>
</gene>
<evidence type="ECO:0000313" key="2">
    <source>
        <dbReference type="EMBL" id="VFV42902.1"/>
    </source>
</evidence>
<sequence>VPVSFEDVPVYFIKTGWKLLDLSQRILYKRVSLENYRHFVSLGKDLTPTSSRRYWISERNRLLVT</sequence>
<dbReference type="Gene3D" id="6.10.140.140">
    <property type="match status" value="1"/>
</dbReference>
<dbReference type="PANTHER" id="PTHR23232">
    <property type="entry name" value="KRAB DOMAIN C2H2 ZINC FINGER"/>
    <property type="match status" value="1"/>
</dbReference>
<dbReference type="InterPro" id="IPR036051">
    <property type="entry name" value="KRAB_dom_sf"/>
</dbReference>
<dbReference type="Pfam" id="PF01352">
    <property type="entry name" value="KRAB"/>
    <property type="match status" value="1"/>
</dbReference>
<name>A0A485PKX8_LYNPA</name>
<organism evidence="2 3">
    <name type="scientific">Lynx pardinus</name>
    <name type="common">Iberian lynx</name>
    <name type="synonym">Felis pardina</name>
    <dbReference type="NCBI Taxonomy" id="191816"/>
    <lineage>
        <taxon>Eukaryota</taxon>
        <taxon>Metazoa</taxon>
        <taxon>Chordata</taxon>
        <taxon>Craniata</taxon>
        <taxon>Vertebrata</taxon>
        <taxon>Euteleostomi</taxon>
        <taxon>Mammalia</taxon>
        <taxon>Eutheria</taxon>
        <taxon>Laurasiatheria</taxon>
        <taxon>Carnivora</taxon>
        <taxon>Feliformia</taxon>
        <taxon>Felidae</taxon>
        <taxon>Felinae</taxon>
        <taxon>Lynx</taxon>
    </lineage>
</organism>
<dbReference type="SMART" id="SM00349">
    <property type="entry name" value="KRAB"/>
    <property type="match status" value="1"/>
</dbReference>
<dbReference type="GO" id="GO:0006355">
    <property type="term" value="P:regulation of DNA-templated transcription"/>
    <property type="evidence" value="ECO:0007669"/>
    <property type="project" value="InterPro"/>
</dbReference>
<protein>
    <submittedName>
        <fullName evidence="2">Zinc finger protein 92 homolog</fullName>
    </submittedName>
</protein>
<dbReference type="PROSITE" id="PS50805">
    <property type="entry name" value="KRAB"/>
    <property type="match status" value="1"/>
</dbReference>
<feature type="non-terminal residue" evidence="2">
    <location>
        <position position="1"/>
    </location>
</feature>
<accession>A0A485PKX8</accession>
<feature type="domain" description="KRAB" evidence="1">
    <location>
        <begin position="3"/>
        <end position="65"/>
    </location>
</feature>
<evidence type="ECO:0000259" key="1">
    <source>
        <dbReference type="PROSITE" id="PS50805"/>
    </source>
</evidence>
<dbReference type="SUPFAM" id="SSF109640">
    <property type="entry name" value="KRAB domain (Kruppel-associated box)"/>
    <property type="match status" value="1"/>
</dbReference>
<proteinExistence type="predicted"/>
<dbReference type="CDD" id="cd07765">
    <property type="entry name" value="KRAB_A-box"/>
    <property type="match status" value="1"/>
</dbReference>
<dbReference type="AlphaFoldDB" id="A0A485PKX8"/>
<keyword evidence="3" id="KW-1185">Reference proteome</keyword>
<dbReference type="EMBL" id="CAAGRJ010032780">
    <property type="protein sequence ID" value="VFV42902.1"/>
    <property type="molecule type" value="Genomic_DNA"/>
</dbReference>
<evidence type="ECO:0000313" key="3">
    <source>
        <dbReference type="Proteomes" id="UP000386466"/>
    </source>
</evidence>
<dbReference type="InterPro" id="IPR050169">
    <property type="entry name" value="Krueppel_C2H2_ZnF"/>
</dbReference>
<dbReference type="Proteomes" id="UP000386466">
    <property type="component" value="Unassembled WGS sequence"/>
</dbReference>
<reference evidence="2 3" key="1">
    <citation type="submission" date="2019-01" db="EMBL/GenBank/DDBJ databases">
        <authorList>
            <person name="Alioto T."/>
            <person name="Alioto T."/>
        </authorList>
    </citation>
    <scope>NUCLEOTIDE SEQUENCE [LARGE SCALE GENOMIC DNA]</scope>
</reference>
<feature type="non-terminal residue" evidence="2">
    <location>
        <position position="65"/>
    </location>
</feature>
<dbReference type="InterPro" id="IPR001909">
    <property type="entry name" value="KRAB"/>
</dbReference>
<dbReference type="PANTHER" id="PTHR23232:SF140">
    <property type="entry name" value="ZFP92 ZINC FINGER PROTEIN"/>
    <property type="match status" value="1"/>
</dbReference>